<evidence type="ECO:0000313" key="4">
    <source>
        <dbReference type="Proteomes" id="UP000037392"/>
    </source>
</evidence>
<comment type="caution">
    <text evidence="2">The sequence shown here is derived from an EMBL/GenBank/DDBJ whole genome shotgun (WGS) entry which is preliminary data.</text>
</comment>
<dbReference type="EMBL" id="ADLK01000005">
    <property type="protein sequence ID" value="KMW23627.1"/>
    <property type="molecule type" value="Genomic_DNA"/>
</dbReference>
<accession>A0A0J9EEE2</accession>
<dbReference type="GeneID" id="93164755"/>
<dbReference type="RefSeq" id="WP_048929275.1">
    <property type="nucleotide sequence ID" value="NZ_KQ235876.1"/>
</dbReference>
<dbReference type="Proteomes" id="UP000037392">
    <property type="component" value="Unassembled WGS sequence"/>
</dbReference>
<evidence type="ECO:0000313" key="2">
    <source>
        <dbReference type="EMBL" id="KMW13980.1"/>
    </source>
</evidence>
<evidence type="ECO:0000256" key="1">
    <source>
        <dbReference type="SAM" id="MobiDB-lite"/>
    </source>
</evidence>
<reference evidence="2 4" key="1">
    <citation type="submission" date="2011-04" db="EMBL/GenBank/DDBJ databases">
        <title>The Genome Sequence of Clostridium citroniae WAL-19142.</title>
        <authorList>
            <consortium name="The Broad Institute Genome Sequencing Platform"/>
            <person name="Earl A."/>
            <person name="Ward D."/>
            <person name="Feldgarden M."/>
            <person name="Gevers D."/>
            <person name="Warren Y.A."/>
            <person name="Tyrrell K.L."/>
            <person name="Citron D.M."/>
            <person name="Goldstein E.J."/>
            <person name="Daigneault M."/>
            <person name="Allen-Vercoe E."/>
            <person name="Young S.K."/>
            <person name="Zeng Q."/>
            <person name="Gargeya S."/>
            <person name="Fitzgerald M."/>
            <person name="Haas B."/>
            <person name="Abouelleil A."/>
            <person name="Alvarado L."/>
            <person name="Arachchi H.M."/>
            <person name="Berlin A."/>
            <person name="Brown A."/>
            <person name="Chapman S.B."/>
            <person name="Chen Z."/>
            <person name="Dunbar C."/>
            <person name="Freedman E."/>
            <person name="Gearin G."/>
            <person name="Gellesch M."/>
            <person name="Goldberg J."/>
            <person name="Griggs A."/>
            <person name="Gujja S."/>
            <person name="Heilman E.R."/>
            <person name="Heiman D."/>
            <person name="Howarth C."/>
            <person name="Larson L."/>
            <person name="Lui A."/>
            <person name="MacDonald P.J."/>
            <person name="Mehta T."/>
            <person name="Montmayeur A."/>
            <person name="Murphy C."/>
            <person name="Neiman D."/>
            <person name="Pearson M."/>
            <person name="Priest M."/>
            <person name="Roberts A."/>
            <person name="Saif S."/>
            <person name="Shea T."/>
            <person name="Shenoy N."/>
            <person name="Sisk P."/>
            <person name="Stolte C."/>
            <person name="Sykes S."/>
            <person name="White J."/>
            <person name="Yandava C."/>
            <person name="Wortman J."/>
            <person name="Nusbaum C."/>
            <person name="Birren B."/>
        </authorList>
    </citation>
    <scope>NUCLEOTIDE SEQUENCE [LARGE SCALE GENOMIC DNA]</scope>
    <source>
        <strain evidence="2 4">WAL-19142</strain>
    </source>
</reference>
<feature type="region of interest" description="Disordered" evidence="1">
    <location>
        <begin position="22"/>
        <end position="42"/>
    </location>
</feature>
<gene>
    <name evidence="3" type="ORF">HMPREF9470_00843</name>
    <name evidence="2" type="ORF">HMPREF9470_04919</name>
</gene>
<dbReference type="OrthoDB" id="2074536at2"/>
<proteinExistence type="predicted"/>
<dbReference type="PATRIC" id="fig|742734.4.peg.5266"/>
<dbReference type="AlphaFoldDB" id="A0A0J9EEE2"/>
<dbReference type="EMBL" id="ADLK01000042">
    <property type="protein sequence ID" value="KMW13980.1"/>
    <property type="molecule type" value="Genomic_DNA"/>
</dbReference>
<name>A0A0J9EEE2_9FIRM</name>
<sequence>MSRRMNGTIRAAISLGINPYGWGNGKARKRPREQRTPVGQMENNTIDIIAQVKGDCKDGKFI</sequence>
<evidence type="ECO:0000313" key="3">
    <source>
        <dbReference type="EMBL" id="KMW23627.1"/>
    </source>
</evidence>
<protein>
    <submittedName>
        <fullName evidence="2">Uncharacterized protein</fullName>
    </submittedName>
</protein>
<organism evidence="2 4">
    <name type="scientific">[Clostridium] citroniae WAL-19142</name>
    <dbReference type="NCBI Taxonomy" id="742734"/>
    <lineage>
        <taxon>Bacteria</taxon>
        <taxon>Bacillati</taxon>
        <taxon>Bacillota</taxon>
        <taxon>Clostridia</taxon>
        <taxon>Lachnospirales</taxon>
        <taxon>Lachnospiraceae</taxon>
        <taxon>Enterocloster</taxon>
    </lineage>
</organism>